<reference evidence="1 2" key="1">
    <citation type="submission" date="2023-06" db="EMBL/GenBank/DDBJ databases">
        <title>Draft genome sequence of Gleimia hominis type strain CCUG 57540T.</title>
        <authorList>
            <person name="Salva-Serra F."/>
            <person name="Cardew S."/>
            <person name="Jensie Markopoulos S."/>
            <person name="Ohlen M."/>
            <person name="Inganas E."/>
            <person name="Svensson-Stadler L."/>
            <person name="Moore E.R.B."/>
        </authorList>
    </citation>
    <scope>NUCLEOTIDE SEQUENCE [LARGE SCALE GENOMIC DNA]</scope>
    <source>
        <strain evidence="1 2">CCUG 57540</strain>
    </source>
</reference>
<gene>
    <name evidence="1" type="ORF">QS713_04935</name>
</gene>
<evidence type="ECO:0000313" key="1">
    <source>
        <dbReference type="EMBL" id="MDT3767411.1"/>
    </source>
</evidence>
<proteinExistence type="predicted"/>
<comment type="caution">
    <text evidence="1">The sequence shown here is derived from an EMBL/GenBank/DDBJ whole genome shotgun (WGS) entry which is preliminary data.</text>
</comment>
<accession>A0ABU3IAK5</accession>
<organism evidence="1 2">
    <name type="scientific">Gleimia hominis</name>
    <dbReference type="NCBI Taxonomy" id="595468"/>
    <lineage>
        <taxon>Bacteria</taxon>
        <taxon>Bacillati</taxon>
        <taxon>Actinomycetota</taxon>
        <taxon>Actinomycetes</taxon>
        <taxon>Actinomycetales</taxon>
        <taxon>Actinomycetaceae</taxon>
        <taxon>Gleimia</taxon>
    </lineage>
</organism>
<dbReference type="Proteomes" id="UP001247542">
    <property type="component" value="Unassembled WGS sequence"/>
</dbReference>
<keyword evidence="2" id="KW-1185">Reference proteome</keyword>
<sequence length="79" mass="9055">MDRLASMPRSVQRGQETFQVQHLSAARKTYTCPGCNQPIRVGSPHVVAWREEGRFGLDSGVQSRRHWHPHCWSVGSWAR</sequence>
<dbReference type="EMBL" id="JASXSX010000001">
    <property type="protein sequence ID" value="MDT3767411.1"/>
    <property type="molecule type" value="Genomic_DNA"/>
</dbReference>
<protein>
    <submittedName>
        <fullName evidence="1">ATP/GTP-binding protein</fullName>
    </submittedName>
</protein>
<name>A0ABU3IAK5_9ACTO</name>
<evidence type="ECO:0000313" key="2">
    <source>
        <dbReference type="Proteomes" id="UP001247542"/>
    </source>
</evidence>